<feature type="compositionally biased region" description="Basic and acidic residues" evidence="2">
    <location>
        <begin position="118"/>
        <end position="128"/>
    </location>
</feature>
<dbReference type="AlphaFoldDB" id="A0A1Y5I634"/>
<dbReference type="Proteomes" id="UP000195557">
    <property type="component" value="Unassembled WGS sequence"/>
</dbReference>
<protein>
    <submittedName>
        <fullName evidence="3">Uncharacterized protein</fullName>
    </submittedName>
</protein>
<feature type="compositionally biased region" description="Low complexity" evidence="2">
    <location>
        <begin position="102"/>
        <end position="117"/>
    </location>
</feature>
<evidence type="ECO:0000256" key="1">
    <source>
        <dbReference type="SAM" id="Coils"/>
    </source>
</evidence>
<feature type="region of interest" description="Disordered" evidence="2">
    <location>
        <begin position="327"/>
        <end position="367"/>
    </location>
</feature>
<feature type="compositionally biased region" description="Low complexity" evidence="2">
    <location>
        <begin position="44"/>
        <end position="53"/>
    </location>
</feature>
<feature type="compositionally biased region" description="Basic and acidic residues" evidence="2">
    <location>
        <begin position="351"/>
        <end position="361"/>
    </location>
</feature>
<feature type="region of interest" description="Disordered" evidence="2">
    <location>
        <begin position="1"/>
        <end position="155"/>
    </location>
</feature>
<feature type="region of interest" description="Disordered" evidence="2">
    <location>
        <begin position="205"/>
        <end position="224"/>
    </location>
</feature>
<evidence type="ECO:0000256" key="2">
    <source>
        <dbReference type="SAM" id="MobiDB-lite"/>
    </source>
</evidence>
<feature type="coiled-coil region" evidence="1">
    <location>
        <begin position="435"/>
        <end position="469"/>
    </location>
</feature>
<organism evidence="3">
    <name type="scientific">Ostreococcus tauri</name>
    <name type="common">Marine green alga</name>
    <dbReference type="NCBI Taxonomy" id="70448"/>
    <lineage>
        <taxon>Eukaryota</taxon>
        <taxon>Viridiplantae</taxon>
        <taxon>Chlorophyta</taxon>
        <taxon>Mamiellophyceae</taxon>
        <taxon>Mamiellales</taxon>
        <taxon>Bathycoccaceae</taxon>
        <taxon>Ostreococcus</taxon>
    </lineage>
</organism>
<name>A0A1Y5I634_OSTTA</name>
<feature type="compositionally biased region" description="Polar residues" evidence="2">
    <location>
        <begin position="399"/>
        <end position="408"/>
    </location>
</feature>
<dbReference type="EMBL" id="KZ155831">
    <property type="protein sequence ID" value="OUS43543.1"/>
    <property type="molecule type" value="Genomic_DNA"/>
</dbReference>
<sequence length="489" mass="52077">MPALNDATNRGKRSSRSTVGKRNSDASARETTRRASGGRGSNGNGASTASFSSVPDVSKDTGFTGVSNSPPGLEPTPQTRGPVGRKLSSGSSAGSTDGRADGVSTSSLRSGSSGTTEATRRSSRERKATNKFGEFQSWESVAADEVPPSPAFVGNPRQRQAYLEAYAKNIYEQEVAERKAKGDVVDDTVDDVRSRVEQLMNAANEMLPDYAPSPAKSLHAKSLQEQLRESWKGRDYYSKLMAQMASPSPARPSMRPPHMQRLHQGTNGAAAAANRAKQAETQKQQAALANMSGNALNGFGGGGGGYMFANLVKRPEPAPVPVPVAPAAQAKAATKTKRKSGDIMPPPGPKRGSDKSPESAKSESSVEMEIVANSVKKIEQAMRRISMSPAPTRLAFTTHASTDSNSPGMSGMQLKFDSPSDSSVDVDAVLVGDDMEAMRKAIRDLRRENEELRSKLVETQRDARSAGARVSGSVIAQAKMTEHEFSRKF</sequence>
<accession>A0A1Y5I634</accession>
<feature type="region of interest" description="Disordered" evidence="2">
    <location>
        <begin position="399"/>
        <end position="423"/>
    </location>
</feature>
<proteinExistence type="predicted"/>
<evidence type="ECO:0000313" key="3">
    <source>
        <dbReference type="EMBL" id="OUS43543.1"/>
    </source>
</evidence>
<feature type="compositionally biased region" description="Basic and acidic residues" evidence="2">
    <location>
        <begin position="22"/>
        <end position="33"/>
    </location>
</feature>
<reference evidence="3" key="1">
    <citation type="submission" date="2017-04" db="EMBL/GenBank/DDBJ databases">
        <title>Population genomics of picophytoplankton unveils novel chromosome hypervariability.</title>
        <authorList>
            <consortium name="DOE Joint Genome Institute"/>
            <person name="Blanc-Mathieu R."/>
            <person name="Krasovec M."/>
            <person name="Hebrard M."/>
            <person name="Yau S."/>
            <person name="Desgranges E."/>
            <person name="Martin J."/>
            <person name="Schackwitz W."/>
            <person name="Kuo A."/>
            <person name="Salin G."/>
            <person name="Donnadieu C."/>
            <person name="Desdevises Y."/>
            <person name="Sanchez-Ferandin S."/>
            <person name="Moreau H."/>
            <person name="Rivals E."/>
            <person name="Grigoriev I.V."/>
            <person name="Grimsley N."/>
            <person name="Eyre-Walker A."/>
            <person name="Piganeau G."/>
        </authorList>
    </citation>
    <scope>NUCLEOTIDE SEQUENCE [LARGE SCALE GENOMIC DNA]</scope>
    <source>
        <strain evidence="3">RCC 1115</strain>
    </source>
</reference>
<keyword evidence="1" id="KW-0175">Coiled coil</keyword>
<gene>
    <name evidence="3" type="ORF">BE221DRAFT_207533</name>
</gene>